<gene>
    <name evidence="1" type="primary">GA2OX7</name>
    <name evidence="1" type="ORF">CM83_3676</name>
</gene>
<dbReference type="AlphaFoldDB" id="A0A0A9YGD0"/>
<reference evidence="1" key="2">
    <citation type="submission" date="2014-07" db="EMBL/GenBank/DDBJ databases">
        <authorList>
            <person name="Hull J."/>
        </authorList>
    </citation>
    <scope>NUCLEOTIDE SEQUENCE</scope>
</reference>
<evidence type="ECO:0000313" key="1">
    <source>
        <dbReference type="EMBL" id="JAG30153.1"/>
    </source>
</evidence>
<keyword evidence="1" id="KW-0560">Oxidoreductase</keyword>
<dbReference type="EMBL" id="GBHO01013451">
    <property type="protein sequence ID" value="JAG30153.1"/>
    <property type="molecule type" value="Transcribed_RNA"/>
</dbReference>
<protein>
    <submittedName>
        <fullName evidence="1">Gibberellin 2-beta-dioxygenase 8</fullName>
    </submittedName>
</protein>
<organism evidence="1">
    <name type="scientific">Lygus hesperus</name>
    <name type="common">Western plant bug</name>
    <dbReference type="NCBI Taxonomy" id="30085"/>
    <lineage>
        <taxon>Eukaryota</taxon>
        <taxon>Metazoa</taxon>
        <taxon>Ecdysozoa</taxon>
        <taxon>Arthropoda</taxon>
        <taxon>Hexapoda</taxon>
        <taxon>Insecta</taxon>
        <taxon>Pterygota</taxon>
        <taxon>Neoptera</taxon>
        <taxon>Paraneoptera</taxon>
        <taxon>Hemiptera</taxon>
        <taxon>Heteroptera</taxon>
        <taxon>Panheteroptera</taxon>
        <taxon>Cimicomorpha</taxon>
        <taxon>Miridae</taxon>
        <taxon>Mirini</taxon>
        <taxon>Lygus</taxon>
    </lineage>
</organism>
<dbReference type="GO" id="GO:0051213">
    <property type="term" value="F:dioxygenase activity"/>
    <property type="evidence" value="ECO:0007669"/>
    <property type="project" value="UniProtKB-KW"/>
</dbReference>
<feature type="non-terminal residue" evidence="1">
    <location>
        <position position="1"/>
    </location>
</feature>
<keyword evidence="1" id="KW-0223">Dioxygenase</keyword>
<accession>A0A0A9YGD0</accession>
<feature type="non-terminal residue" evidence="1">
    <location>
        <position position="158"/>
    </location>
</feature>
<reference evidence="1" key="1">
    <citation type="journal article" date="2014" name="PLoS ONE">
        <title>Transcriptome-Based Identification of ABC Transporters in the Western Tarnished Plant Bug Lygus hesperus.</title>
        <authorList>
            <person name="Hull J.J."/>
            <person name="Chaney K."/>
            <person name="Geib S.M."/>
            <person name="Fabrick J.A."/>
            <person name="Brent C.S."/>
            <person name="Walsh D."/>
            <person name="Lavine L.C."/>
        </authorList>
    </citation>
    <scope>NUCLEOTIDE SEQUENCE</scope>
</reference>
<name>A0A0A9YGD0_LYGHE</name>
<proteinExistence type="predicted"/>
<sequence length="158" mass="18176">AYSMPNPSSCVTTVINITQPLFLPLLKPNTWIALVPNTSRNMEIFCPPATFIPIQDLLQPQQIIETHPPCHVRSNNMSWHPTLYKLKIEPKQALVVAFNFSTSDLTPYLSQIPEPKFLSTQEDPIFRYAIDLEVMKRNHPRKAEENYLTRKSTIWTLG</sequence>